<feature type="chain" id="PRO_5045354052" description="Penicillin-binding protein activator" evidence="2">
    <location>
        <begin position="20"/>
        <end position="622"/>
    </location>
</feature>
<dbReference type="InterPro" id="IPR028082">
    <property type="entry name" value="Peripla_BP_I"/>
</dbReference>
<dbReference type="SUPFAM" id="SSF53822">
    <property type="entry name" value="Periplasmic binding protein-like I"/>
    <property type="match status" value="1"/>
</dbReference>
<dbReference type="Pfam" id="PF04348">
    <property type="entry name" value="LppC"/>
    <property type="match status" value="1"/>
</dbReference>
<keyword evidence="2" id="KW-0732">Signal</keyword>
<dbReference type="Gene3D" id="3.40.50.2300">
    <property type="match status" value="2"/>
</dbReference>
<dbReference type="EMBL" id="CP022133">
    <property type="protein sequence ID" value="ASG66550.1"/>
    <property type="molecule type" value="Genomic_DNA"/>
</dbReference>
<protein>
    <recommendedName>
        <fullName evidence="5">Penicillin-binding protein activator</fullName>
    </recommendedName>
</protein>
<name>A0ABN5AYU6_9GAMM</name>
<evidence type="ECO:0008006" key="5">
    <source>
        <dbReference type="Google" id="ProtNLM"/>
    </source>
</evidence>
<sequence length="622" mass="70229">MFKAYRFVYIAIIACFALTQCTSAPKRTQAPQERPDVQQQTLDLEDAKRSADWLDDAWQASNDIAKNSALVQAALTLQDEKQWQKSAAILSRLDKSQLTNDANRYYRLAKGRWYAHNEQWSLVYDVLNGLPERFTQKEYKRLTLELLAFAASERKQYWQALIWQVEAQRYSDDPSPQLLWQTARWVTQSQLPEARPRDLILAGWWRLIDNHHQAMTSPESFARLLDNWQNSFPNHPAQELVRSWKQANSEQAEPEMNTAKTIAVLLPLSGQYEAQGLAVRDGIIAKVSESTSSELVFIDTNALSFEQQQSKVQELKPAGIIGPLLKESVTHWVNQTNSAIPQVFLNQLDNNTPQSAEGDTALFFALNPETEAEQASEFMSSASSQTKRPLVLAADTPSSKRMVERYKASWSGINEPSVSLFSQRDDMKSAVETSLGLIGSKERIRAVKIAAGKIIVDEQERSRRDISGIYLPGNLQQVRLLKPFIDVSISPFAQRILVYGTSSAHELSNQLGDNDLNGLIFSETPWLVQNNGKNVLLNQWLEARPGWGLSQARLAAMGYDSVDLVQRLTIMQRMPGTQLNGLSGTLNVEQQIVQRQLQWAAFRNGRLTVLEEQPSAGKSRRQ</sequence>
<reference evidence="3 4" key="1">
    <citation type="submission" date="2017-06" db="EMBL/GenBank/DDBJ databases">
        <title>Complete genome sequence of Idiomarina piscisalsi strain 10PY1A isolated from soil of Soudi Arabia.</title>
        <authorList>
            <person name="Kim M.-C."/>
            <person name="Jung B.K."/>
            <person name="Budiyanto F."/>
            <person name="Nzila A."/>
            <person name="Shin J.-H."/>
        </authorList>
    </citation>
    <scope>NUCLEOTIDE SEQUENCE [LARGE SCALE GENOMIC DNA]</scope>
    <source>
        <strain evidence="3 4">10PY1A</strain>
    </source>
</reference>
<evidence type="ECO:0000313" key="4">
    <source>
        <dbReference type="Proteomes" id="UP000197717"/>
    </source>
</evidence>
<dbReference type="RefSeq" id="WP_088768905.1">
    <property type="nucleotide sequence ID" value="NZ_CP022133.1"/>
</dbReference>
<organism evidence="3 4">
    <name type="scientific">Idiomarina piscisalsi</name>
    <dbReference type="NCBI Taxonomy" id="1096243"/>
    <lineage>
        <taxon>Bacteria</taxon>
        <taxon>Pseudomonadati</taxon>
        <taxon>Pseudomonadota</taxon>
        <taxon>Gammaproteobacteria</taxon>
        <taxon>Alteromonadales</taxon>
        <taxon>Idiomarinaceae</taxon>
        <taxon>Idiomarina</taxon>
    </lineage>
</organism>
<keyword evidence="1" id="KW-0472">Membrane</keyword>
<keyword evidence="4" id="KW-1185">Reference proteome</keyword>
<evidence type="ECO:0000256" key="1">
    <source>
        <dbReference type="ARBA" id="ARBA00023136"/>
    </source>
</evidence>
<evidence type="ECO:0000256" key="2">
    <source>
        <dbReference type="SAM" id="SignalP"/>
    </source>
</evidence>
<dbReference type="InterPro" id="IPR007443">
    <property type="entry name" value="LpoA"/>
</dbReference>
<gene>
    <name evidence="3" type="ORF">CEW91_10550</name>
</gene>
<accession>A0ABN5AYU6</accession>
<feature type="signal peptide" evidence="2">
    <location>
        <begin position="1"/>
        <end position="19"/>
    </location>
</feature>
<dbReference type="Gene3D" id="1.25.40.650">
    <property type="match status" value="1"/>
</dbReference>
<dbReference type="PANTHER" id="PTHR38038">
    <property type="entry name" value="PENICILLIN-BINDING PROTEIN ACTIVATOR LPOA"/>
    <property type="match status" value="1"/>
</dbReference>
<proteinExistence type="predicted"/>
<dbReference type="CDD" id="cd06339">
    <property type="entry name" value="PBP1_YraM_LppC_lipoprotein-like"/>
    <property type="match status" value="1"/>
</dbReference>
<evidence type="ECO:0000313" key="3">
    <source>
        <dbReference type="EMBL" id="ASG66550.1"/>
    </source>
</evidence>
<dbReference type="Proteomes" id="UP000197717">
    <property type="component" value="Chromosome"/>
</dbReference>
<dbReference type="PANTHER" id="PTHR38038:SF1">
    <property type="entry name" value="PENICILLIN-BINDING PROTEIN ACTIVATOR LPOA"/>
    <property type="match status" value="1"/>
</dbReference>